<gene>
    <name evidence="3" type="ORF">C8F04DRAFT_1351905</name>
</gene>
<protein>
    <submittedName>
        <fullName evidence="3">Uncharacterized protein</fullName>
    </submittedName>
</protein>
<feature type="compositionally biased region" description="Basic and acidic residues" evidence="1">
    <location>
        <begin position="266"/>
        <end position="275"/>
    </location>
</feature>
<feature type="compositionally biased region" description="Basic and acidic residues" evidence="1">
    <location>
        <begin position="398"/>
        <end position="415"/>
    </location>
</feature>
<evidence type="ECO:0000256" key="2">
    <source>
        <dbReference type="SAM" id="SignalP"/>
    </source>
</evidence>
<feature type="signal peptide" evidence="2">
    <location>
        <begin position="1"/>
        <end position="25"/>
    </location>
</feature>
<proteinExistence type="predicted"/>
<evidence type="ECO:0000313" key="3">
    <source>
        <dbReference type="EMBL" id="KAJ7016081.1"/>
    </source>
</evidence>
<reference evidence="3" key="1">
    <citation type="submission" date="2023-03" db="EMBL/GenBank/DDBJ databases">
        <title>Massive genome expansion in bonnet fungi (Mycena s.s.) driven by repeated elements and novel gene families across ecological guilds.</title>
        <authorList>
            <consortium name="Lawrence Berkeley National Laboratory"/>
            <person name="Harder C.B."/>
            <person name="Miyauchi S."/>
            <person name="Viragh M."/>
            <person name="Kuo A."/>
            <person name="Thoen E."/>
            <person name="Andreopoulos B."/>
            <person name="Lu D."/>
            <person name="Skrede I."/>
            <person name="Drula E."/>
            <person name="Henrissat B."/>
            <person name="Morin E."/>
            <person name="Kohler A."/>
            <person name="Barry K."/>
            <person name="LaButti K."/>
            <person name="Morin E."/>
            <person name="Salamov A."/>
            <person name="Lipzen A."/>
            <person name="Mereny Z."/>
            <person name="Hegedus B."/>
            <person name="Baldrian P."/>
            <person name="Stursova M."/>
            <person name="Weitz H."/>
            <person name="Taylor A."/>
            <person name="Grigoriev I.V."/>
            <person name="Nagy L.G."/>
            <person name="Martin F."/>
            <person name="Kauserud H."/>
        </authorList>
    </citation>
    <scope>NUCLEOTIDE SEQUENCE</scope>
    <source>
        <strain evidence="3">CBHHK200</strain>
    </source>
</reference>
<evidence type="ECO:0000313" key="4">
    <source>
        <dbReference type="Proteomes" id="UP001218188"/>
    </source>
</evidence>
<evidence type="ECO:0000256" key="1">
    <source>
        <dbReference type="SAM" id="MobiDB-lite"/>
    </source>
</evidence>
<dbReference type="Proteomes" id="UP001218188">
    <property type="component" value="Unassembled WGS sequence"/>
</dbReference>
<comment type="caution">
    <text evidence="3">The sequence shown here is derived from an EMBL/GenBank/DDBJ whole genome shotgun (WGS) entry which is preliminary data.</text>
</comment>
<sequence>MAWVTIVILPFIQFLLLTSIALSTGFPRRSSTQPIRPETDIRSTRKSTKFSSAAFELPSQMSTPRLEPIKSPAQGRLSPNEFQLNLRRTNASLAAASLDKAKIKSSLIWIAFFAPSNHDQQGRFNSGGGRGGGGIYYTRQVHNMNGEFTEDIHVADGPGTRRCGVWICGSVRRGQTPKCVCAHRHSARAIPAGPRAGVLHRRRRRGFRSEIPAPRRVRVWAEGVRRCEGGGTRDGAWWVGGEEEGYGGWEEKRCGVVRVGREESEGAMRYGDAEQRSGGTSPRPRIPVREQDLRCGARDSTRMRSCVPAECEFAQTAIGADSARNGCGVYVYGRGTTRYGVGWVRVGTLRGWVDGIACSAARGLSAHTSASARSTGRRNLVPSALDSTARACGGAREGGAREGGDDERKEGEGTG</sequence>
<keyword evidence="2" id="KW-0732">Signal</keyword>
<feature type="chain" id="PRO_5042217028" evidence="2">
    <location>
        <begin position="26"/>
        <end position="415"/>
    </location>
</feature>
<dbReference type="EMBL" id="JARJCM010000602">
    <property type="protein sequence ID" value="KAJ7016081.1"/>
    <property type="molecule type" value="Genomic_DNA"/>
</dbReference>
<feature type="region of interest" description="Disordered" evidence="1">
    <location>
        <begin position="266"/>
        <end position="287"/>
    </location>
</feature>
<dbReference type="AlphaFoldDB" id="A0AAD6RVL2"/>
<name>A0AAD6RVL2_9AGAR</name>
<feature type="region of interest" description="Disordered" evidence="1">
    <location>
        <begin position="387"/>
        <end position="415"/>
    </location>
</feature>
<keyword evidence="4" id="KW-1185">Reference proteome</keyword>
<accession>A0AAD6RVL2</accession>
<organism evidence="3 4">
    <name type="scientific">Mycena alexandri</name>
    <dbReference type="NCBI Taxonomy" id="1745969"/>
    <lineage>
        <taxon>Eukaryota</taxon>
        <taxon>Fungi</taxon>
        <taxon>Dikarya</taxon>
        <taxon>Basidiomycota</taxon>
        <taxon>Agaricomycotina</taxon>
        <taxon>Agaricomycetes</taxon>
        <taxon>Agaricomycetidae</taxon>
        <taxon>Agaricales</taxon>
        <taxon>Marasmiineae</taxon>
        <taxon>Mycenaceae</taxon>
        <taxon>Mycena</taxon>
    </lineage>
</organism>